<dbReference type="Proteomes" id="UP001162992">
    <property type="component" value="Chromosome 21"/>
</dbReference>
<proteinExistence type="predicted"/>
<organism evidence="1 2">
    <name type="scientific">Diphasiastrum complanatum</name>
    <name type="common">Issler's clubmoss</name>
    <name type="synonym">Lycopodium complanatum</name>
    <dbReference type="NCBI Taxonomy" id="34168"/>
    <lineage>
        <taxon>Eukaryota</taxon>
        <taxon>Viridiplantae</taxon>
        <taxon>Streptophyta</taxon>
        <taxon>Embryophyta</taxon>
        <taxon>Tracheophyta</taxon>
        <taxon>Lycopodiopsida</taxon>
        <taxon>Lycopodiales</taxon>
        <taxon>Lycopodiaceae</taxon>
        <taxon>Lycopodioideae</taxon>
        <taxon>Diphasiastrum</taxon>
    </lineage>
</organism>
<gene>
    <name evidence="1" type="ORF">O6H91_21G068600</name>
</gene>
<dbReference type="EMBL" id="CM055112">
    <property type="protein sequence ID" value="KAJ7518434.1"/>
    <property type="molecule type" value="Genomic_DNA"/>
</dbReference>
<reference evidence="2" key="1">
    <citation type="journal article" date="2024" name="Proc. Natl. Acad. Sci. U.S.A.">
        <title>Extraordinary preservation of gene collinearity over three hundred million years revealed in homosporous lycophytes.</title>
        <authorList>
            <person name="Li C."/>
            <person name="Wickell D."/>
            <person name="Kuo L.Y."/>
            <person name="Chen X."/>
            <person name="Nie B."/>
            <person name="Liao X."/>
            <person name="Peng D."/>
            <person name="Ji J."/>
            <person name="Jenkins J."/>
            <person name="Williams M."/>
            <person name="Shu S."/>
            <person name="Plott C."/>
            <person name="Barry K."/>
            <person name="Rajasekar S."/>
            <person name="Grimwood J."/>
            <person name="Han X."/>
            <person name="Sun S."/>
            <person name="Hou Z."/>
            <person name="He W."/>
            <person name="Dai G."/>
            <person name="Sun C."/>
            <person name="Schmutz J."/>
            <person name="Leebens-Mack J.H."/>
            <person name="Li F.W."/>
            <person name="Wang L."/>
        </authorList>
    </citation>
    <scope>NUCLEOTIDE SEQUENCE [LARGE SCALE GENOMIC DNA]</scope>
    <source>
        <strain evidence="2">cv. PW_Plant_1</strain>
    </source>
</reference>
<comment type="caution">
    <text evidence="1">The sequence shown here is derived from an EMBL/GenBank/DDBJ whole genome shotgun (WGS) entry which is preliminary data.</text>
</comment>
<evidence type="ECO:0000313" key="2">
    <source>
        <dbReference type="Proteomes" id="UP001162992"/>
    </source>
</evidence>
<accession>A0ACC2ALJ2</accession>
<name>A0ACC2ALJ2_DIPCM</name>
<protein>
    <submittedName>
        <fullName evidence="1">Uncharacterized protein</fullName>
    </submittedName>
</protein>
<evidence type="ECO:0000313" key="1">
    <source>
        <dbReference type="EMBL" id="KAJ7518434.1"/>
    </source>
</evidence>
<keyword evidence="2" id="KW-1185">Reference proteome</keyword>
<sequence>MSKWLPFFQDWFYFKVNISKRVNLVLQYIVNFLSPTTRGLLHSTLQMQTYKRTKIRLHVHVKEWSNGHFVSTSKKSIIQTVVLVSEYGRIIGAYNTNRCV</sequence>